<name>A0A917GIS1_9MICC</name>
<dbReference type="Proteomes" id="UP000638848">
    <property type="component" value="Unassembled WGS sequence"/>
</dbReference>
<dbReference type="RefSeq" id="WP_188534456.1">
    <property type="nucleotide sequence ID" value="NZ_BMEQ01000002.1"/>
</dbReference>
<feature type="domain" description="Htaa" evidence="1">
    <location>
        <begin position="4"/>
        <end position="143"/>
    </location>
</feature>
<dbReference type="AlphaFoldDB" id="A0A917GIS1"/>
<sequence length="146" mass="15663">MTFLLWPVKSSLLRYVSALPDGALSVEDGAEADPEAGVFAFPGDPEDPSGRRFRGDLRLRAHGGMLFVRVARPALETVDGGGLALTVLAPGEGETEERLVLAHLAERARTDGAVLYDARLSEPGAALFGGYYRPGEELDPLEVRQD</sequence>
<dbReference type="EMBL" id="BMEQ01000002">
    <property type="protein sequence ID" value="GGG47462.1"/>
    <property type="molecule type" value="Genomic_DNA"/>
</dbReference>
<gene>
    <name evidence="2" type="ORF">GCM10011374_07330</name>
</gene>
<reference evidence="2" key="1">
    <citation type="journal article" date="2014" name="Int. J. Syst. Evol. Microbiol.">
        <title>Complete genome sequence of Corynebacterium casei LMG S-19264T (=DSM 44701T), isolated from a smear-ripened cheese.</title>
        <authorList>
            <consortium name="US DOE Joint Genome Institute (JGI-PGF)"/>
            <person name="Walter F."/>
            <person name="Albersmeier A."/>
            <person name="Kalinowski J."/>
            <person name="Ruckert C."/>
        </authorList>
    </citation>
    <scope>NUCLEOTIDE SEQUENCE</scope>
    <source>
        <strain evidence="2">CGMCC 1.12187</strain>
    </source>
</reference>
<proteinExistence type="predicted"/>
<comment type="caution">
    <text evidence="2">The sequence shown here is derived from an EMBL/GenBank/DDBJ whole genome shotgun (WGS) entry which is preliminary data.</text>
</comment>
<reference evidence="2" key="2">
    <citation type="submission" date="2020-09" db="EMBL/GenBank/DDBJ databases">
        <authorList>
            <person name="Sun Q."/>
            <person name="Zhou Y."/>
        </authorList>
    </citation>
    <scope>NUCLEOTIDE SEQUENCE</scope>
    <source>
        <strain evidence="2">CGMCC 1.12187</strain>
    </source>
</reference>
<evidence type="ECO:0000259" key="1">
    <source>
        <dbReference type="Pfam" id="PF04213"/>
    </source>
</evidence>
<organism evidence="2 3">
    <name type="scientific">Kocuria dechangensis</name>
    <dbReference type="NCBI Taxonomy" id="1176249"/>
    <lineage>
        <taxon>Bacteria</taxon>
        <taxon>Bacillati</taxon>
        <taxon>Actinomycetota</taxon>
        <taxon>Actinomycetes</taxon>
        <taxon>Micrococcales</taxon>
        <taxon>Micrococcaceae</taxon>
        <taxon>Kocuria</taxon>
    </lineage>
</organism>
<evidence type="ECO:0000313" key="2">
    <source>
        <dbReference type="EMBL" id="GGG47462.1"/>
    </source>
</evidence>
<dbReference type="Pfam" id="PF04213">
    <property type="entry name" value="HtaA"/>
    <property type="match status" value="1"/>
</dbReference>
<protein>
    <recommendedName>
        <fullName evidence="1">Htaa domain-containing protein</fullName>
    </recommendedName>
</protein>
<keyword evidence="3" id="KW-1185">Reference proteome</keyword>
<evidence type="ECO:0000313" key="3">
    <source>
        <dbReference type="Proteomes" id="UP000638848"/>
    </source>
</evidence>
<accession>A0A917GIS1</accession>
<dbReference type="InterPro" id="IPR007331">
    <property type="entry name" value="Htaa"/>
</dbReference>